<dbReference type="InterPro" id="IPR038765">
    <property type="entry name" value="Papain-like_cys_pep_sf"/>
</dbReference>
<dbReference type="InParanoid" id="E9HUB8"/>
<dbReference type="HOGENOM" id="CLU_2017505_0_0_1"/>
<dbReference type="OrthoDB" id="6353126at2759"/>
<keyword evidence="2" id="KW-1185">Reference proteome</keyword>
<dbReference type="PANTHER" id="PTHR34718">
    <property type="entry name" value="PHD-TYPE DOMAIN-CONTAINING PROTEIN"/>
    <property type="match status" value="1"/>
</dbReference>
<dbReference type="EMBL" id="GL732804">
    <property type="protein sequence ID" value="EFX64664.1"/>
    <property type="molecule type" value="Genomic_DNA"/>
</dbReference>
<organism evidence="1 2">
    <name type="scientific">Daphnia pulex</name>
    <name type="common">Water flea</name>
    <dbReference type="NCBI Taxonomy" id="6669"/>
    <lineage>
        <taxon>Eukaryota</taxon>
        <taxon>Metazoa</taxon>
        <taxon>Ecdysozoa</taxon>
        <taxon>Arthropoda</taxon>
        <taxon>Crustacea</taxon>
        <taxon>Branchiopoda</taxon>
        <taxon>Diplostraca</taxon>
        <taxon>Cladocera</taxon>
        <taxon>Anomopoda</taxon>
        <taxon>Daphniidae</taxon>
        <taxon>Daphnia</taxon>
    </lineage>
</organism>
<dbReference type="Proteomes" id="UP000000305">
    <property type="component" value="Unassembled WGS sequence"/>
</dbReference>
<evidence type="ECO:0000313" key="2">
    <source>
        <dbReference type="Proteomes" id="UP000000305"/>
    </source>
</evidence>
<dbReference type="AlphaFoldDB" id="E9HUB8"/>
<dbReference type="PhylomeDB" id="E9HUB8"/>
<dbReference type="PANTHER" id="PTHR34718:SF2">
    <property type="entry name" value="PHD-TYPE DOMAIN-CONTAINING PROTEIN"/>
    <property type="match status" value="1"/>
</dbReference>
<dbReference type="SUPFAM" id="SSF54001">
    <property type="entry name" value="Cysteine proteinases"/>
    <property type="match status" value="1"/>
</dbReference>
<dbReference type="KEGG" id="dpx:DAPPUDRAFT_265994"/>
<reference evidence="1 2" key="1">
    <citation type="journal article" date="2011" name="Science">
        <title>The ecoresponsive genome of Daphnia pulex.</title>
        <authorList>
            <person name="Colbourne J.K."/>
            <person name="Pfrender M.E."/>
            <person name="Gilbert D."/>
            <person name="Thomas W.K."/>
            <person name="Tucker A."/>
            <person name="Oakley T.H."/>
            <person name="Tokishita S."/>
            <person name="Aerts A."/>
            <person name="Arnold G.J."/>
            <person name="Basu M.K."/>
            <person name="Bauer D.J."/>
            <person name="Caceres C.E."/>
            <person name="Carmel L."/>
            <person name="Casola C."/>
            <person name="Choi J.H."/>
            <person name="Detter J.C."/>
            <person name="Dong Q."/>
            <person name="Dusheyko S."/>
            <person name="Eads B.D."/>
            <person name="Frohlich T."/>
            <person name="Geiler-Samerotte K.A."/>
            <person name="Gerlach D."/>
            <person name="Hatcher P."/>
            <person name="Jogdeo S."/>
            <person name="Krijgsveld J."/>
            <person name="Kriventseva E.V."/>
            <person name="Kultz D."/>
            <person name="Laforsch C."/>
            <person name="Lindquist E."/>
            <person name="Lopez J."/>
            <person name="Manak J.R."/>
            <person name="Muller J."/>
            <person name="Pangilinan J."/>
            <person name="Patwardhan R.P."/>
            <person name="Pitluck S."/>
            <person name="Pritham E.J."/>
            <person name="Rechtsteiner A."/>
            <person name="Rho M."/>
            <person name="Rogozin I.B."/>
            <person name="Sakarya O."/>
            <person name="Salamov A."/>
            <person name="Schaack S."/>
            <person name="Shapiro H."/>
            <person name="Shiga Y."/>
            <person name="Skalitzky C."/>
            <person name="Smith Z."/>
            <person name="Souvorov A."/>
            <person name="Sung W."/>
            <person name="Tang Z."/>
            <person name="Tsuchiya D."/>
            <person name="Tu H."/>
            <person name="Vos H."/>
            <person name="Wang M."/>
            <person name="Wolf Y.I."/>
            <person name="Yamagata H."/>
            <person name="Yamada T."/>
            <person name="Ye Y."/>
            <person name="Shaw J.R."/>
            <person name="Andrews J."/>
            <person name="Crease T.J."/>
            <person name="Tang H."/>
            <person name="Lucas S.M."/>
            <person name="Robertson H.M."/>
            <person name="Bork P."/>
            <person name="Koonin E.V."/>
            <person name="Zdobnov E.M."/>
            <person name="Grigoriev I.V."/>
            <person name="Lynch M."/>
            <person name="Boore J.L."/>
        </authorList>
    </citation>
    <scope>NUCLEOTIDE SEQUENCE [LARGE SCALE GENOMIC DNA]</scope>
</reference>
<protein>
    <submittedName>
        <fullName evidence="1">Uncharacterized protein</fullName>
    </submittedName>
</protein>
<accession>E9HUB8</accession>
<sequence length="123" mass="13738">MADLPQGRHTTPIHSHHSRGYRNINLSKADIENVSVAGQWLESPQINAAMMLIKMQFPYVGGLFDTTLGWDLDFPASSSETWIQIIHDGQDHWIVASKRKGDDFVSIFDSLGDTASDHVIGYL</sequence>
<proteinExistence type="predicted"/>
<evidence type="ECO:0000313" key="1">
    <source>
        <dbReference type="EMBL" id="EFX64664.1"/>
    </source>
</evidence>
<name>E9HUB8_DAPPU</name>
<gene>
    <name evidence="1" type="ORF">DAPPUDRAFT_265994</name>
</gene>